<dbReference type="RefSeq" id="WP_039558125.1">
    <property type="nucleotide sequence ID" value="NZ_JACERI010000006.1"/>
</dbReference>
<keyword evidence="2" id="KW-1185">Reference proteome</keyword>
<name>A0ABR5ZFG0_9GAMM</name>
<gene>
    <name evidence="1" type="ORF">H2Y56_14540</name>
</gene>
<sequence>MKKMVNAETAFAMTYALFQKHQWLLGTGKLKPLDQSAENEAVRFLLAASKGKVNGWGKLNKEAQNVVSGLLLDFLAKLKLPNSPYASSIWEVSADAEEWQQALEIIAFEIRKAHPNIEGIH</sequence>
<comment type="caution">
    <text evidence="1">The sequence shown here is derived from an EMBL/GenBank/DDBJ whole genome shotgun (WGS) entry which is preliminary data.</text>
</comment>
<proteinExistence type="predicted"/>
<evidence type="ECO:0000313" key="1">
    <source>
        <dbReference type="EMBL" id="MBA5233317.1"/>
    </source>
</evidence>
<dbReference type="Proteomes" id="UP000530038">
    <property type="component" value="Unassembled WGS sequence"/>
</dbReference>
<evidence type="ECO:0000313" key="2">
    <source>
        <dbReference type="Proteomes" id="UP000530038"/>
    </source>
</evidence>
<accession>A0ABR5ZFG0</accession>
<reference evidence="1 2" key="1">
    <citation type="submission" date="2020-07" db="EMBL/GenBank/DDBJ databases">
        <title>Characterization of Pectobacterium aroidearum strains causing soft rot on Amorphophallus konjac.</title>
        <authorList>
            <person name="Xie H."/>
        </authorList>
    </citation>
    <scope>NUCLEOTIDE SEQUENCE [LARGE SCALE GENOMIC DNA]</scope>
    <source>
        <strain evidence="1 2">MY10</strain>
    </source>
</reference>
<dbReference type="EMBL" id="JACERK010000007">
    <property type="protein sequence ID" value="MBA5233317.1"/>
    <property type="molecule type" value="Genomic_DNA"/>
</dbReference>
<organism evidence="1 2">
    <name type="scientific">Pectobacterium aroidearum</name>
    <dbReference type="NCBI Taxonomy" id="1201031"/>
    <lineage>
        <taxon>Bacteria</taxon>
        <taxon>Pseudomonadati</taxon>
        <taxon>Pseudomonadota</taxon>
        <taxon>Gammaproteobacteria</taxon>
        <taxon>Enterobacterales</taxon>
        <taxon>Pectobacteriaceae</taxon>
        <taxon>Pectobacterium</taxon>
    </lineage>
</organism>
<protein>
    <submittedName>
        <fullName evidence="1">Uncharacterized protein</fullName>
    </submittedName>
</protein>